<dbReference type="PANTHER" id="PTHR18964:SF149">
    <property type="entry name" value="BIFUNCTIONAL UDP-N-ACETYLGLUCOSAMINE 2-EPIMERASE_N-ACETYLMANNOSAMINE KINASE"/>
    <property type="match status" value="1"/>
</dbReference>
<dbReference type="EMBL" id="DVNB01000053">
    <property type="protein sequence ID" value="HIU57203.1"/>
    <property type="molecule type" value="Genomic_DNA"/>
</dbReference>
<protein>
    <recommendedName>
        <fullName evidence="2">Glucokinase</fullName>
    </recommendedName>
    <alternativeName>
        <fullName evidence="7">Glucose kinase</fullName>
    </alternativeName>
</protein>
<dbReference type="InterPro" id="IPR000600">
    <property type="entry name" value="ROK"/>
</dbReference>
<proteinExistence type="inferred from homology"/>
<dbReference type="NCBIfam" id="TIGR00744">
    <property type="entry name" value="ROK_glcA_fam"/>
    <property type="match status" value="1"/>
</dbReference>
<reference evidence="8" key="1">
    <citation type="submission" date="2020-10" db="EMBL/GenBank/DDBJ databases">
        <authorList>
            <person name="Gilroy R."/>
        </authorList>
    </citation>
    <scope>NUCLEOTIDE SEQUENCE</scope>
    <source>
        <strain evidence="8">USAMLcec3-3695</strain>
    </source>
</reference>
<sequence length="313" mass="33264">MMYIGIDLGGTNIAAGLVSDEGKIILKDSVPTGRERDAHEIVRDMAELSKKLIADHGADISEIRGVGVGCPGAVDYSAGTVVHLTNIKMDNFDLAAEFQKTLDLPVYVENDANCAALGEYVANGNSAESFVFVTLGTGVGCGIVLGGKLFRGFNGAASEAGHMTLIMDGEPCNCGKCGCWEAYASVTALIRQTKAAMEAHPESLMNKDAEERGKISGRTAFECARAGDEAAAEVVRMYTRYVAEGIVSLENILQPEIISVGGGISREGEYLLGPVREYIEKVRFNRYMKKTEIVTASLHNDAGIIGAAMAARV</sequence>
<gene>
    <name evidence="8" type="ORF">IAA61_05250</name>
</gene>
<keyword evidence="5" id="KW-0418">Kinase</keyword>
<evidence type="ECO:0000256" key="1">
    <source>
        <dbReference type="ARBA" id="ARBA00006479"/>
    </source>
</evidence>
<keyword evidence="4" id="KW-0547">Nucleotide-binding</keyword>
<dbReference type="GO" id="GO:0005737">
    <property type="term" value="C:cytoplasm"/>
    <property type="evidence" value="ECO:0007669"/>
    <property type="project" value="InterPro"/>
</dbReference>
<comment type="caution">
    <text evidence="8">The sequence shown here is derived from an EMBL/GenBank/DDBJ whole genome shotgun (WGS) entry which is preliminary data.</text>
</comment>
<reference evidence="8" key="2">
    <citation type="journal article" date="2021" name="PeerJ">
        <title>Extensive microbial diversity within the chicken gut microbiome revealed by metagenomics and culture.</title>
        <authorList>
            <person name="Gilroy R."/>
            <person name="Ravi A."/>
            <person name="Getino M."/>
            <person name="Pursley I."/>
            <person name="Horton D.L."/>
            <person name="Alikhan N.F."/>
            <person name="Baker D."/>
            <person name="Gharbi K."/>
            <person name="Hall N."/>
            <person name="Watson M."/>
            <person name="Adriaenssens E.M."/>
            <person name="Foster-Nyarko E."/>
            <person name="Jarju S."/>
            <person name="Secka A."/>
            <person name="Antonio M."/>
            <person name="Oren A."/>
            <person name="Chaudhuri R.R."/>
            <person name="La Ragione R."/>
            <person name="Hildebrand F."/>
            <person name="Pallen M.J."/>
        </authorList>
    </citation>
    <scope>NUCLEOTIDE SEQUENCE</scope>
    <source>
        <strain evidence="8">USAMLcec3-3695</strain>
    </source>
</reference>
<dbReference type="GO" id="GO:0005524">
    <property type="term" value="F:ATP binding"/>
    <property type="evidence" value="ECO:0007669"/>
    <property type="project" value="UniProtKB-KW"/>
</dbReference>
<dbReference type="GO" id="GO:0004340">
    <property type="term" value="F:glucokinase activity"/>
    <property type="evidence" value="ECO:0007669"/>
    <property type="project" value="InterPro"/>
</dbReference>
<dbReference type="AlphaFoldDB" id="A0A9D1SEZ8"/>
<evidence type="ECO:0000256" key="6">
    <source>
        <dbReference type="ARBA" id="ARBA00022840"/>
    </source>
</evidence>
<evidence type="ECO:0000256" key="4">
    <source>
        <dbReference type="ARBA" id="ARBA00022741"/>
    </source>
</evidence>
<dbReference type="GO" id="GO:0006096">
    <property type="term" value="P:glycolytic process"/>
    <property type="evidence" value="ECO:0007669"/>
    <property type="project" value="InterPro"/>
</dbReference>
<dbReference type="InterPro" id="IPR043129">
    <property type="entry name" value="ATPase_NBD"/>
</dbReference>
<organism evidence="8 9">
    <name type="scientific">Candidatus Ornithomonoglobus merdipullorum</name>
    <dbReference type="NCBI Taxonomy" id="2840895"/>
    <lineage>
        <taxon>Bacteria</taxon>
        <taxon>Bacillati</taxon>
        <taxon>Bacillota</taxon>
        <taxon>Clostridia</taxon>
        <taxon>Candidatus Ornithomonoglobus</taxon>
    </lineage>
</organism>
<evidence type="ECO:0000256" key="2">
    <source>
        <dbReference type="ARBA" id="ARBA00014701"/>
    </source>
</evidence>
<dbReference type="Gene3D" id="3.30.420.40">
    <property type="match status" value="2"/>
</dbReference>
<dbReference type="Pfam" id="PF00480">
    <property type="entry name" value="ROK"/>
    <property type="match status" value="1"/>
</dbReference>
<name>A0A9D1SEZ8_9FIRM</name>
<evidence type="ECO:0000256" key="3">
    <source>
        <dbReference type="ARBA" id="ARBA00022679"/>
    </source>
</evidence>
<dbReference type="PANTHER" id="PTHR18964">
    <property type="entry name" value="ROK (REPRESSOR, ORF, KINASE) FAMILY"/>
    <property type="match status" value="1"/>
</dbReference>
<accession>A0A9D1SEZ8</accession>
<dbReference type="InterPro" id="IPR004654">
    <property type="entry name" value="ROK_glcA"/>
</dbReference>
<evidence type="ECO:0000313" key="8">
    <source>
        <dbReference type="EMBL" id="HIU57203.1"/>
    </source>
</evidence>
<keyword evidence="3" id="KW-0808">Transferase</keyword>
<keyword evidence="6" id="KW-0067">ATP-binding</keyword>
<comment type="similarity">
    <text evidence="1">Belongs to the ROK (NagC/XylR) family.</text>
</comment>
<evidence type="ECO:0000256" key="5">
    <source>
        <dbReference type="ARBA" id="ARBA00022777"/>
    </source>
</evidence>
<evidence type="ECO:0000256" key="7">
    <source>
        <dbReference type="ARBA" id="ARBA00032386"/>
    </source>
</evidence>
<evidence type="ECO:0000313" key="9">
    <source>
        <dbReference type="Proteomes" id="UP000824109"/>
    </source>
</evidence>
<dbReference type="SUPFAM" id="SSF53067">
    <property type="entry name" value="Actin-like ATPase domain"/>
    <property type="match status" value="1"/>
</dbReference>
<dbReference type="Proteomes" id="UP000824109">
    <property type="component" value="Unassembled WGS sequence"/>
</dbReference>